<evidence type="ECO:0000256" key="1">
    <source>
        <dbReference type="ARBA" id="ARBA00005698"/>
    </source>
</evidence>
<evidence type="ECO:0000313" key="4">
    <source>
        <dbReference type="Proteomes" id="UP000000447"/>
    </source>
</evidence>
<dbReference type="RefSeq" id="WP_015922727.1">
    <property type="nucleotide sequence ID" value="NC_011959.1"/>
</dbReference>
<dbReference type="EMBL" id="CP001275">
    <property type="protein sequence ID" value="ACM04984.1"/>
    <property type="molecule type" value="Genomic_DNA"/>
</dbReference>
<evidence type="ECO:0000256" key="2">
    <source>
        <dbReference type="RuleBase" id="RU004429"/>
    </source>
</evidence>
<dbReference type="Pfam" id="PF00499">
    <property type="entry name" value="Oxidored_q3"/>
    <property type="match status" value="1"/>
</dbReference>
<feature type="transmembrane region" description="Helical" evidence="2">
    <location>
        <begin position="90"/>
        <end position="113"/>
    </location>
</feature>
<comment type="function">
    <text evidence="2">NDH-1 shuttles electrons from NADH, via FMN and iron-sulfur (Fe-S) centers, to quinones in the respiratory chain. Couples the redox reaction to proton translocation (for every two electrons transferred, four hydrogen ions are translocated across the cytoplasmic membrane), and thus conserves the redox energy in a proton gradient.</text>
</comment>
<keyword evidence="2" id="KW-0472">Membrane</keyword>
<dbReference type="eggNOG" id="COG0839">
    <property type="taxonomic scope" value="Bacteria"/>
</dbReference>
<dbReference type="EC" id="7.1.1.-" evidence="2"/>
<keyword evidence="2" id="KW-0874">Quinone</keyword>
<dbReference type="Gene3D" id="1.20.120.1200">
    <property type="entry name" value="NADH-ubiquinone/plastoquinone oxidoreductase chain 6, subunit NuoJ"/>
    <property type="match status" value="1"/>
</dbReference>
<feature type="transmembrane region" description="Helical" evidence="2">
    <location>
        <begin position="55"/>
        <end position="78"/>
    </location>
</feature>
<dbReference type="Proteomes" id="UP000000447">
    <property type="component" value="Chromosome"/>
</dbReference>
<sequence length="241" mass="25144">MSLEVAVFSLLALVSVLGALGVVLARNPVHSAIGLVLSFLNVAAIYLVARAEFLAVVQVIVYAGAIIVLVVFVTMLVHPDDLPEFHGRRPLRLVTGLVLGAALLAEVAAAVLARGVRGAPGPWTDEAVAAVGGNTRALGQVLYVDYMLGIQLTALLLLAATIAAIALARPEAISDRVAAARRVLTISLAHPRGLDQPELPLALPGTQDGRVKAAGGGRPIVLARSADEFTEQPAWGEWRGR</sequence>
<dbReference type="AlphaFoldDB" id="B9L174"/>
<feature type="transmembrane region" description="Helical" evidence="2">
    <location>
        <begin position="146"/>
        <end position="168"/>
    </location>
</feature>
<reference evidence="3 4" key="1">
    <citation type="journal article" date="2009" name="PLoS ONE">
        <title>Complete genome sequence of the aerobic CO-oxidizing thermophile Thermomicrobium roseum.</title>
        <authorList>
            <person name="Wu D."/>
            <person name="Raymond J."/>
            <person name="Wu M."/>
            <person name="Chatterji S."/>
            <person name="Ren Q."/>
            <person name="Graham J.E."/>
            <person name="Bryant D.A."/>
            <person name="Robb F."/>
            <person name="Colman A."/>
            <person name="Tallon L.J."/>
            <person name="Badger J.H."/>
            <person name="Madupu R."/>
            <person name="Ward N.L."/>
            <person name="Eisen J.A."/>
        </authorList>
    </citation>
    <scope>NUCLEOTIDE SEQUENCE [LARGE SCALE GENOMIC DNA]</scope>
    <source>
        <strain evidence="4">ATCC 27502 / DSM 5159 / P-2</strain>
    </source>
</reference>
<dbReference type="GO" id="GO:0005886">
    <property type="term" value="C:plasma membrane"/>
    <property type="evidence" value="ECO:0007669"/>
    <property type="project" value="UniProtKB-SubCell"/>
</dbReference>
<evidence type="ECO:0000313" key="3">
    <source>
        <dbReference type="EMBL" id="ACM04984.1"/>
    </source>
</evidence>
<dbReference type="GO" id="GO:0008137">
    <property type="term" value="F:NADH dehydrogenase (ubiquinone) activity"/>
    <property type="evidence" value="ECO:0007669"/>
    <property type="project" value="UniProtKB-UniRule"/>
</dbReference>
<organism evidence="3 4">
    <name type="scientific">Thermomicrobium roseum (strain ATCC 27502 / DSM 5159 / P-2)</name>
    <dbReference type="NCBI Taxonomy" id="309801"/>
    <lineage>
        <taxon>Bacteria</taxon>
        <taxon>Pseudomonadati</taxon>
        <taxon>Thermomicrobiota</taxon>
        <taxon>Thermomicrobia</taxon>
        <taxon>Thermomicrobiales</taxon>
        <taxon>Thermomicrobiaceae</taxon>
        <taxon>Thermomicrobium</taxon>
    </lineage>
</organism>
<dbReference type="PANTHER" id="PTHR33269">
    <property type="entry name" value="NADH-UBIQUINONE OXIDOREDUCTASE CHAIN 6"/>
    <property type="match status" value="1"/>
</dbReference>
<dbReference type="KEGG" id="tro:trd_1785"/>
<feature type="transmembrane region" description="Helical" evidence="2">
    <location>
        <begin position="32"/>
        <end position="49"/>
    </location>
</feature>
<dbReference type="HOGENOM" id="CLU_085957_4_1_0"/>
<comment type="subcellular location">
    <subcellularLocation>
        <location evidence="2">Cell membrane</location>
        <topology evidence="2">Multi-pass membrane protein</topology>
    </subcellularLocation>
</comment>
<keyword evidence="4" id="KW-1185">Reference proteome</keyword>
<keyword evidence="2" id="KW-0520">NAD</keyword>
<dbReference type="InterPro" id="IPR001457">
    <property type="entry name" value="NADH_UbQ/plastoQ_OxRdtase_su6"/>
</dbReference>
<proteinExistence type="inferred from homology"/>
<protein>
    <recommendedName>
        <fullName evidence="2">NADH-quinone oxidoreductase subunit J</fullName>
        <ecNumber evidence="2">7.1.1.-</ecNumber>
    </recommendedName>
</protein>
<dbReference type="STRING" id="309801.trd_1785"/>
<dbReference type="OrthoDB" id="161876at2"/>
<dbReference type="GO" id="GO:0048038">
    <property type="term" value="F:quinone binding"/>
    <property type="evidence" value="ECO:0007669"/>
    <property type="project" value="UniProtKB-UniRule"/>
</dbReference>
<accession>B9L174</accession>
<feature type="transmembrane region" description="Helical" evidence="2">
    <location>
        <begin position="6"/>
        <end position="25"/>
    </location>
</feature>
<comment type="catalytic activity">
    <reaction evidence="2">
        <text>a quinone + NADH + 5 H(+)(in) = a quinol + NAD(+) + 4 H(+)(out)</text>
        <dbReference type="Rhea" id="RHEA:57888"/>
        <dbReference type="ChEBI" id="CHEBI:15378"/>
        <dbReference type="ChEBI" id="CHEBI:24646"/>
        <dbReference type="ChEBI" id="CHEBI:57540"/>
        <dbReference type="ChEBI" id="CHEBI:57945"/>
        <dbReference type="ChEBI" id="CHEBI:132124"/>
    </reaction>
</comment>
<keyword evidence="2" id="KW-1003">Cell membrane</keyword>
<comment type="similarity">
    <text evidence="1 2">Belongs to the complex I subunit 6 family.</text>
</comment>
<keyword evidence="2" id="KW-1133">Transmembrane helix</keyword>
<dbReference type="InterPro" id="IPR042106">
    <property type="entry name" value="Nuo/plastoQ_OxRdtase_6_NuoJ"/>
</dbReference>
<gene>
    <name evidence="3" type="ordered locus">trd_1785</name>
</gene>
<name>B9L174_THERP</name>
<dbReference type="PANTHER" id="PTHR33269:SF17">
    <property type="entry name" value="NADH-UBIQUINONE OXIDOREDUCTASE CHAIN 6"/>
    <property type="match status" value="1"/>
</dbReference>
<keyword evidence="2" id="KW-0812">Transmembrane</keyword>